<keyword evidence="3" id="KW-1185">Reference proteome</keyword>
<dbReference type="GO" id="GO:0003676">
    <property type="term" value="F:nucleic acid binding"/>
    <property type="evidence" value="ECO:0007669"/>
    <property type="project" value="InterPro"/>
</dbReference>
<dbReference type="InterPro" id="IPR036397">
    <property type="entry name" value="RNaseH_sf"/>
</dbReference>
<reference evidence="2" key="2">
    <citation type="submission" date="2023-05" db="EMBL/GenBank/DDBJ databases">
        <authorList>
            <person name="Fouks B."/>
        </authorList>
    </citation>
    <scope>NUCLEOTIDE SEQUENCE</scope>
    <source>
        <strain evidence="2">Stay&amp;Tobe</strain>
        <tissue evidence="2">Testes</tissue>
    </source>
</reference>
<dbReference type="EMBL" id="JASPKZ010007812">
    <property type="protein sequence ID" value="KAJ9582309.1"/>
    <property type="molecule type" value="Genomic_DNA"/>
</dbReference>
<comment type="caution">
    <text evidence="2">The sequence shown here is derived from an EMBL/GenBank/DDBJ whole genome shotgun (WGS) entry which is preliminary data.</text>
</comment>
<feature type="non-terminal residue" evidence="2">
    <location>
        <position position="175"/>
    </location>
</feature>
<feature type="region of interest" description="Disordered" evidence="1">
    <location>
        <begin position="46"/>
        <end position="68"/>
    </location>
</feature>
<organism evidence="2 3">
    <name type="scientific">Diploptera punctata</name>
    <name type="common">Pacific beetle cockroach</name>
    <dbReference type="NCBI Taxonomy" id="6984"/>
    <lineage>
        <taxon>Eukaryota</taxon>
        <taxon>Metazoa</taxon>
        <taxon>Ecdysozoa</taxon>
        <taxon>Arthropoda</taxon>
        <taxon>Hexapoda</taxon>
        <taxon>Insecta</taxon>
        <taxon>Pterygota</taxon>
        <taxon>Neoptera</taxon>
        <taxon>Polyneoptera</taxon>
        <taxon>Dictyoptera</taxon>
        <taxon>Blattodea</taxon>
        <taxon>Blaberoidea</taxon>
        <taxon>Blaberidae</taxon>
        <taxon>Diplopterinae</taxon>
        <taxon>Diploptera</taxon>
    </lineage>
</organism>
<dbReference type="PANTHER" id="PTHR47326">
    <property type="entry name" value="TRANSPOSABLE ELEMENT TC3 TRANSPOSASE-LIKE PROTEIN"/>
    <property type="match status" value="1"/>
</dbReference>
<dbReference type="AlphaFoldDB" id="A0AAD7ZK99"/>
<proteinExistence type="predicted"/>
<evidence type="ECO:0000313" key="2">
    <source>
        <dbReference type="EMBL" id="KAJ9582309.1"/>
    </source>
</evidence>
<name>A0AAD7ZK99_DIPPU</name>
<evidence type="ECO:0000313" key="3">
    <source>
        <dbReference type="Proteomes" id="UP001233999"/>
    </source>
</evidence>
<dbReference type="Proteomes" id="UP001233999">
    <property type="component" value="Unassembled WGS sequence"/>
</dbReference>
<sequence length="175" mass="20218">DWSCDRNEKTMEVIMKVTECTSKNFPENLKLNIAAVDCGEVEKTTAGNRKDAETNLPEAHKNQPAKLHDGAPPHYAIAVREILDDYLQNRWVGRRGPIELPAHSPDLTAYDYWLWDYLKEKVYARKPQDVDKLKLVIEEEIRAIPLNMYDNAMNDFPKRCQLCLDVNGEQFQAIK</sequence>
<accession>A0AAD7ZK99</accession>
<dbReference type="Gene3D" id="3.30.420.10">
    <property type="entry name" value="Ribonuclease H-like superfamily/Ribonuclease H"/>
    <property type="match status" value="1"/>
</dbReference>
<evidence type="ECO:0008006" key="4">
    <source>
        <dbReference type="Google" id="ProtNLM"/>
    </source>
</evidence>
<gene>
    <name evidence="2" type="ORF">L9F63_003345</name>
</gene>
<reference evidence="2" key="1">
    <citation type="journal article" date="2023" name="IScience">
        <title>Live-bearing cockroach genome reveals convergent evolutionary mechanisms linked to viviparity in insects and beyond.</title>
        <authorList>
            <person name="Fouks B."/>
            <person name="Harrison M.C."/>
            <person name="Mikhailova A.A."/>
            <person name="Marchal E."/>
            <person name="English S."/>
            <person name="Carruthers M."/>
            <person name="Jennings E.C."/>
            <person name="Chiamaka E.L."/>
            <person name="Frigard R.A."/>
            <person name="Pippel M."/>
            <person name="Attardo G.M."/>
            <person name="Benoit J.B."/>
            <person name="Bornberg-Bauer E."/>
            <person name="Tobe S.S."/>
        </authorList>
    </citation>
    <scope>NUCLEOTIDE SEQUENCE</scope>
    <source>
        <strain evidence="2">Stay&amp;Tobe</strain>
    </source>
</reference>
<protein>
    <recommendedName>
        <fullName evidence="4">Transposase</fullName>
    </recommendedName>
</protein>
<dbReference type="PANTHER" id="PTHR47326:SF1">
    <property type="entry name" value="HTH PSQ-TYPE DOMAIN-CONTAINING PROTEIN"/>
    <property type="match status" value="1"/>
</dbReference>
<evidence type="ECO:0000256" key="1">
    <source>
        <dbReference type="SAM" id="MobiDB-lite"/>
    </source>
</evidence>